<evidence type="ECO:0000256" key="8">
    <source>
        <dbReference type="ARBA" id="ARBA00023170"/>
    </source>
</evidence>
<dbReference type="GO" id="GO:0031295">
    <property type="term" value="P:T cell costimulation"/>
    <property type="evidence" value="ECO:0007669"/>
    <property type="project" value="TreeGrafter"/>
</dbReference>
<dbReference type="OMA" id="GWAKLKM"/>
<evidence type="ECO:0000256" key="10">
    <source>
        <dbReference type="ARBA" id="ARBA00023319"/>
    </source>
</evidence>
<organism evidence="14 15">
    <name type="scientific">Amphilophus citrinellus</name>
    <name type="common">Midas cichlid</name>
    <name type="synonym">Cichlasoma citrinellum</name>
    <dbReference type="NCBI Taxonomy" id="61819"/>
    <lineage>
        <taxon>Eukaryota</taxon>
        <taxon>Metazoa</taxon>
        <taxon>Chordata</taxon>
        <taxon>Craniata</taxon>
        <taxon>Vertebrata</taxon>
        <taxon>Euteleostomi</taxon>
        <taxon>Actinopterygii</taxon>
        <taxon>Neopterygii</taxon>
        <taxon>Teleostei</taxon>
        <taxon>Neoteleostei</taxon>
        <taxon>Acanthomorphata</taxon>
        <taxon>Ovalentaria</taxon>
        <taxon>Cichlomorphae</taxon>
        <taxon>Cichliformes</taxon>
        <taxon>Cichlidae</taxon>
        <taxon>New World cichlids</taxon>
        <taxon>Cichlasomatinae</taxon>
        <taxon>Heroini</taxon>
        <taxon>Amphilophus</taxon>
    </lineage>
</organism>
<evidence type="ECO:0000256" key="6">
    <source>
        <dbReference type="ARBA" id="ARBA00023136"/>
    </source>
</evidence>
<evidence type="ECO:0000256" key="12">
    <source>
        <dbReference type="SAM" id="SignalP"/>
    </source>
</evidence>
<reference evidence="14" key="2">
    <citation type="submission" date="2025-09" db="UniProtKB">
        <authorList>
            <consortium name="Ensembl"/>
        </authorList>
    </citation>
    <scope>IDENTIFICATION</scope>
</reference>
<dbReference type="Pfam" id="PF22705">
    <property type="entry name" value="C2-set_3"/>
    <property type="match status" value="1"/>
</dbReference>
<dbReference type="Proteomes" id="UP000261340">
    <property type="component" value="Unplaced"/>
</dbReference>
<comment type="subcellular location">
    <subcellularLocation>
        <location evidence="1">Cell membrane</location>
        <topology evidence="1">Single-pass type I membrane protein</topology>
    </subcellularLocation>
</comment>
<keyword evidence="7" id="KW-1015">Disulfide bond</keyword>
<dbReference type="AlphaFoldDB" id="A0A3Q0R8U6"/>
<dbReference type="Gene3D" id="3.40.50.300">
    <property type="entry name" value="P-loop containing nucleotide triphosphate hydrolases"/>
    <property type="match status" value="1"/>
</dbReference>
<keyword evidence="4 12" id="KW-0732">Signal</keyword>
<evidence type="ECO:0000256" key="5">
    <source>
        <dbReference type="ARBA" id="ARBA00022989"/>
    </source>
</evidence>
<dbReference type="GO" id="GO:0042130">
    <property type="term" value="P:negative regulation of T cell proliferation"/>
    <property type="evidence" value="ECO:0007669"/>
    <property type="project" value="TreeGrafter"/>
</dbReference>
<dbReference type="SMART" id="SM00409">
    <property type="entry name" value="IG"/>
    <property type="match status" value="1"/>
</dbReference>
<dbReference type="PROSITE" id="PS50835">
    <property type="entry name" value="IG_LIKE"/>
    <property type="match status" value="2"/>
</dbReference>
<dbReference type="SUPFAM" id="SSF48726">
    <property type="entry name" value="Immunoglobulin"/>
    <property type="match status" value="2"/>
</dbReference>
<evidence type="ECO:0000256" key="9">
    <source>
        <dbReference type="ARBA" id="ARBA00023180"/>
    </source>
</evidence>
<dbReference type="InterPro" id="IPR036179">
    <property type="entry name" value="Ig-like_dom_sf"/>
</dbReference>
<dbReference type="Ensembl" id="ENSACIT00000006675.1">
    <property type="protein sequence ID" value="ENSACIP00000006482.1"/>
    <property type="gene ID" value="ENSACIG00000005077.1"/>
</dbReference>
<dbReference type="Gene3D" id="2.60.40.10">
    <property type="entry name" value="Immunoglobulins"/>
    <property type="match status" value="2"/>
</dbReference>
<keyword evidence="15" id="KW-1185">Reference proteome</keyword>
<proteinExistence type="predicted"/>
<evidence type="ECO:0000256" key="4">
    <source>
        <dbReference type="ARBA" id="ARBA00022729"/>
    </source>
</evidence>
<dbReference type="InterPro" id="IPR013106">
    <property type="entry name" value="Ig_V-set"/>
</dbReference>
<dbReference type="GO" id="GO:0071222">
    <property type="term" value="P:cellular response to lipopolysaccharide"/>
    <property type="evidence" value="ECO:0007669"/>
    <property type="project" value="TreeGrafter"/>
</dbReference>
<keyword evidence="9" id="KW-0325">Glycoprotein</keyword>
<name>A0A3Q0R8U6_AMPCI</name>
<dbReference type="GO" id="GO:0007166">
    <property type="term" value="P:cell surface receptor signaling pathway"/>
    <property type="evidence" value="ECO:0007669"/>
    <property type="project" value="TreeGrafter"/>
</dbReference>
<keyword evidence="2" id="KW-1003">Cell membrane</keyword>
<keyword evidence="10" id="KW-0393">Immunoglobulin domain</keyword>
<protein>
    <recommendedName>
        <fullName evidence="13">Ig-like domain-containing protein</fullName>
    </recommendedName>
</protein>
<dbReference type="GO" id="GO:0006955">
    <property type="term" value="P:immune response"/>
    <property type="evidence" value="ECO:0007669"/>
    <property type="project" value="TreeGrafter"/>
</dbReference>
<evidence type="ECO:0000313" key="15">
    <source>
        <dbReference type="Proteomes" id="UP000261340"/>
    </source>
</evidence>
<dbReference type="InterPro" id="IPR051713">
    <property type="entry name" value="T-cell_Activation_Regulation"/>
</dbReference>
<evidence type="ECO:0000256" key="2">
    <source>
        <dbReference type="ARBA" id="ARBA00022475"/>
    </source>
</evidence>
<dbReference type="SUPFAM" id="SSF52540">
    <property type="entry name" value="P-loop containing nucleoside triphosphate hydrolases"/>
    <property type="match status" value="1"/>
</dbReference>
<evidence type="ECO:0000256" key="1">
    <source>
        <dbReference type="ARBA" id="ARBA00004251"/>
    </source>
</evidence>
<dbReference type="GO" id="GO:0042102">
    <property type="term" value="P:positive regulation of T cell proliferation"/>
    <property type="evidence" value="ECO:0007669"/>
    <property type="project" value="TreeGrafter"/>
</dbReference>
<evidence type="ECO:0000259" key="13">
    <source>
        <dbReference type="PROSITE" id="PS50835"/>
    </source>
</evidence>
<keyword evidence="5 11" id="KW-1133">Transmembrane helix</keyword>
<evidence type="ECO:0000313" key="14">
    <source>
        <dbReference type="Ensembl" id="ENSACIP00000006482.1"/>
    </source>
</evidence>
<dbReference type="STRING" id="61819.ENSACIP00000006482"/>
<feature type="domain" description="Ig-like" evidence="13">
    <location>
        <begin position="151"/>
        <end position="221"/>
    </location>
</feature>
<dbReference type="Pfam" id="PF07686">
    <property type="entry name" value="V-set"/>
    <property type="match status" value="1"/>
</dbReference>
<dbReference type="PANTHER" id="PTHR25466:SF3">
    <property type="entry name" value="PROGRAMMED CELL DEATH 1 LIGAND 1"/>
    <property type="match status" value="1"/>
</dbReference>
<feature type="domain" description="Ig-like" evidence="13">
    <location>
        <begin position="15"/>
        <end position="134"/>
    </location>
</feature>
<accession>A0A3Q0R8U6</accession>
<dbReference type="InterPro" id="IPR007110">
    <property type="entry name" value="Ig-like_dom"/>
</dbReference>
<reference evidence="14" key="1">
    <citation type="submission" date="2025-08" db="UniProtKB">
        <authorList>
            <consortium name="Ensembl"/>
        </authorList>
    </citation>
    <scope>IDENTIFICATION</scope>
</reference>
<evidence type="ECO:0000256" key="11">
    <source>
        <dbReference type="SAM" id="Phobius"/>
    </source>
</evidence>
<dbReference type="GeneTree" id="ENSGT00940000161373"/>
<sequence length="440" mass="49034">MDWPLLVVFQVLLQPSLSVLFTVEAEQSQYMSEFEGSVVMGCKFNPKPSYPHSDLNVTWHWITSSSVEDVIRLDNGVEHSTSPKYQGRVRLLTEELKEGWAKLKMSRLQISDAGTYQCVVHSADGADYKTITLSVEASYKLVTKHIERAAEGNEVLITCQSEGYPEAPVEWRNGQLKRFNPNTTVESTADQLFKITSQIKVSSSEKNNYTCTFTKDGLSATFHIPDELPSPHVKNDALIVLLSIGVIMIFIGVGVFTYRRRKGNQSLSSAQIQHCTAEGNVGHLHMRKCKHVYSLNLASFILSDGHPVDLLALLPEADETLFFEGPPGSRKTTVAHILISSWTEGPTHALSNFLDLSGLHLLLYVDCSTLKRDLFQEIRTQTSQALLMLDGYKEGNQSLDDSLRKFLHEKVGCRVLVMASPGDCPVLKQTVGTEEIRNTS</sequence>
<feature type="chain" id="PRO_5018754870" description="Ig-like domain-containing protein" evidence="12">
    <location>
        <begin position="19"/>
        <end position="440"/>
    </location>
</feature>
<dbReference type="InterPro" id="IPR013783">
    <property type="entry name" value="Ig-like_fold"/>
</dbReference>
<dbReference type="GO" id="GO:0009897">
    <property type="term" value="C:external side of plasma membrane"/>
    <property type="evidence" value="ECO:0007669"/>
    <property type="project" value="TreeGrafter"/>
</dbReference>
<dbReference type="InterPro" id="IPR003599">
    <property type="entry name" value="Ig_sub"/>
</dbReference>
<keyword evidence="8" id="KW-0675">Receptor</keyword>
<keyword evidence="3 11" id="KW-0812">Transmembrane</keyword>
<evidence type="ECO:0000256" key="3">
    <source>
        <dbReference type="ARBA" id="ARBA00022692"/>
    </source>
</evidence>
<feature type="signal peptide" evidence="12">
    <location>
        <begin position="1"/>
        <end position="18"/>
    </location>
</feature>
<evidence type="ECO:0000256" key="7">
    <source>
        <dbReference type="ARBA" id="ARBA00023157"/>
    </source>
</evidence>
<dbReference type="InterPro" id="IPR053896">
    <property type="entry name" value="BTN3A2-like_Ig-C"/>
</dbReference>
<keyword evidence="6 11" id="KW-0472">Membrane</keyword>
<dbReference type="InterPro" id="IPR027417">
    <property type="entry name" value="P-loop_NTPase"/>
</dbReference>
<dbReference type="PANTHER" id="PTHR25466">
    <property type="entry name" value="T-LYMPHOCYTE ACTIVATION ANTIGEN"/>
    <property type="match status" value="1"/>
</dbReference>
<feature type="transmembrane region" description="Helical" evidence="11">
    <location>
        <begin position="237"/>
        <end position="258"/>
    </location>
</feature>